<dbReference type="Proteomes" id="UP000221250">
    <property type="component" value="Segment"/>
</dbReference>
<dbReference type="Pfam" id="PF20294">
    <property type="entry name" value="KMPT-N"/>
    <property type="match status" value="2"/>
</dbReference>
<sequence length="360" mass="40177">MSIFDFKFRRYLGADVLRSNGVEVQPRDVVGLMPVNEGLAYIASTRYPVVGAIDGSMYDQIMESSRAFTADPGKLFGDFDFTLPTEGGRKSGEVDKPQPKPVAAKPKPVKIKTENETREDEATRAARQYQQENSPDFGKMRPLEYATPIYSGGSMANYSVKKLPRCGKVALEIRPISELQGKVAKLHGHDAPDYVMQDIQDNVMPALGLKIPLPFKRLYFGITSDLRDGTHIVTYRVSGILYGAISVDPKQLIALMGGFNSASVAHATTHELAHFIDHTMIRNVDRMRFEQAIRGKKIHPDTLRPGAISTVPAEHFATLAELMVWGNSLRRVYTLNGIEIVEKYFENRYIPQADIDSKKI</sequence>
<feature type="region of interest" description="Disordered" evidence="1">
    <location>
        <begin position="86"/>
        <end position="140"/>
    </location>
</feature>
<feature type="domain" description="KTSC and Metallopeptidase-like N-terminal fusion" evidence="2">
    <location>
        <begin position="194"/>
        <end position="255"/>
    </location>
</feature>
<evidence type="ECO:0000313" key="3">
    <source>
        <dbReference type="EMBL" id="AQT28620.1"/>
    </source>
</evidence>
<feature type="compositionally biased region" description="Basic and acidic residues" evidence="1">
    <location>
        <begin position="87"/>
        <end position="98"/>
    </location>
</feature>
<feature type="domain" description="KTSC and Metallopeptidase-like N-terminal fusion" evidence="2">
    <location>
        <begin position="6"/>
        <end position="65"/>
    </location>
</feature>
<dbReference type="InterPro" id="IPR046899">
    <property type="entry name" value="KMPT_N"/>
</dbReference>
<name>A0A1S6L364_9CAUD</name>
<keyword evidence="4" id="KW-1185">Reference proteome</keyword>
<organism evidence="3 4">
    <name type="scientific">Erwinia phage vB_EamM_Yoloswag</name>
    <dbReference type="NCBI Taxonomy" id="1958956"/>
    <lineage>
        <taxon>Viruses</taxon>
        <taxon>Duplodnaviria</taxon>
        <taxon>Heunggongvirae</taxon>
        <taxon>Uroviricota</taxon>
        <taxon>Caudoviricetes</taxon>
        <taxon>Yoloswagvirus</taxon>
        <taxon>Yoloswagvirus yoloswag</taxon>
    </lineage>
</organism>
<evidence type="ECO:0000313" key="4">
    <source>
        <dbReference type="Proteomes" id="UP000221250"/>
    </source>
</evidence>
<evidence type="ECO:0000256" key="1">
    <source>
        <dbReference type="SAM" id="MobiDB-lite"/>
    </source>
</evidence>
<proteinExistence type="predicted"/>
<feature type="compositionally biased region" description="Basic and acidic residues" evidence="1">
    <location>
        <begin position="111"/>
        <end position="124"/>
    </location>
</feature>
<accession>A0A1S6L364</accession>
<protein>
    <recommendedName>
        <fullName evidence="2">KTSC and Metallopeptidase-like N-terminal fusion domain-containing protein</fullName>
    </recommendedName>
</protein>
<gene>
    <name evidence="3" type="ORF">YOLOSWAG_140</name>
</gene>
<reference evidence="3 4" key="1">
    <citation type="submission" date="2017-01" db="EMBL/GenBank/DDBJ databases">
        <authorList>
            <person name="Mah S.A."/>
            <person name="Swanson W.J."/>
            <person name="Moy G.W."/>
            <person name="Vacquier V.D."/>
        </authorList>
    </citation>
    <scope>NUCLEOTIDE SEQUENCE [LARGE SCALE GENOMIC DNA]</scope>
</reference>
<dbReference type="EMBL" id="KY448244">
    <property type="protein sequence ID" value="AQT28620.1"/>
    <property type="molecule type" value="Genomic_DNA"/>
</dbReference>
<evidence type="ECO:0000259" key="2">
    <source>
        <dbReference type="Pfam" id="PF20294"/>
    </source>
</evidence>